<sequence>MAPTGWQSVRQTLSLWSAVRKPESGGLLTPDRVSVHLGPFYVQTPLQSCASPLPERVLAVLAHEKVDCLAHQGLKGSSVLGRQHI</sequence>
<accession>A0A5E7XPB7</accession>
<gene>
    <name evidence="1" type="ORF">SPHINGO391_100008</name>
</gene>
<proteinExistence type="predicted"/>
<dbReference type="Proteomes" id="UP000326857">
    <property type="component" value="Unassembled WGS sequence"/>
</dbReference>
<dbReference type="EMBL" id="CABVLI010000002">
    <property type="protein sequence ID" value="VVS96131.1"/>
    <property type="molecule type" value="Genomic_DNA"/>
</dbReference>
<reference evidence="1 2" key="1">
    <citation type="submission" date="2019-09" db="EMBL/GenBank/DDBJ databases">
        <authorList>
            <person name="Dittami M. S."/>
        </authorList>
    </citation>
    <scope>NUCLEOTIDE SEQUENCE [LARGE SCALE GENOMIC DNA]</scope>
    <source>
        <strain evidence="1">SPHINGO391</strain>
    </source>
</reference>
<organism evidence="1 2">
    <name type="scientific">Sphingomonas aurantiaca</name>
    <dbReference type="NCBI Taxonomy" id="185949"/>
    <lineage>
        <taxon>Bacteria</taxon>
        <taxon>Pseudomonadati</taxon>
        <taxon>Pseudomonadota</taxon>
        <taxon>Alphaproteobacteria</taxon>
        <taxon>Sphingomonadales</taxon>
        <taxon>Sphingomonadaceae</taxon>
        <taxon>Sphingomonas</taxon>
    </lineage>
</organism>
<dbReference type="AlphaFoldDB" id="A0A5E7XPB7"/>
<name>A0A5E7XPB7_9SPHN</name>
<protein>
    <submittedName>
        <fullName evidence="1">Uncharacterized protein</fullName>
    </submittedName>
</protein>
<evidence type="ECO:0000313" key="1">
    <source>
        <dbReference type="EMBL" id="VVS96131.1"/>
    </source>
</evidence>
<evidence type="ECO:0000313" key="2">
    <source>
        <dbReference type="Proteomes" id="UP000326857"/>
    </source>
</evidence>